<keyword evidence="3" id="KW-1185">Reference proteome</keyword>
<dbReference type="Proteomes" id="UP000076874">
    <property type="component" value="Unassembled WGS sequence"/>
</dbReference>
<organism evidence="2 3">
    <name type="scientific">Niveomyces insectorum RCEF 264</name>
    <dbReference type="NCBI Taxonomy" id="1081102"/>
    <lineage>
        <taxon>Eukaryota</taxon>
        <taxon>Fungi</taxon>
        <taxon>Dikarya</taxon>
        <taxon>Ascomycota</taxon>
        <taxon>Pezizomycotina</taxon>
        <taxon>Sordariomycetes</taxon>
        <taxon>Hypocreomycetidae</taxon>
        <taxon>Hypocreales</taxon>
        <taxon>Cordycipitaceae</taxon>
        <taxon>Niveomyces</taxon>
    </lineage>
</organism>
<accession>A0A167PXJ4</accession>
<dbReference type="EMBL" id="AZHD01000015">
    <property type="protein sequence ID" value="OAA57118.1"/>
    <property type="molecule type" value="Genomic_DNA"/>
</dbReference>
<reference evidence="2 3" key="1">
    <citation type="journal article" date="2016" name="Genome Biol. Evol.">
        <title>Divergent and convergent evolution of fungal pathogenicity.</title>
        <authorList>
            <person name="Shang Y."/>
            <person name="Xiao G."/>
            <person name="Zheng P."/>
            <person name="Cen K."/>
            <person name="Zhan S."/>
            <person name="Wang C."/>
        </authorList>
    </citation>
    <scope>NUCLEOTIDE SEQUENCE [LARGE SCALE GENOMIC DNA]</scope>
    <source>
        <strain evidence="2 3">RCEF 264</strain>
    </source>
</reference>
<dbReference type="OrthoDB" id="5426982at2759"/>
<evidence type="ECO:0000313" key="3">
    <source>
        <dbReference type="Proteomes" id="UP000076874"/>
    </source>
</evidence>
<feature type="compositionally biased region" description="Basic and acidic residues" evidence="1">
    <location>
        <begin position="373"/>
        <end position="385"/>
    </location>
</feature>
<sequence>MLKIQCSKDSPCKPCLSSAVRGYERKVLSFCYCVRTRFVDVDIFHSDETASKSDIPASVRSLMDLIVTPTMPSWDENVFEDTLVRWLVNPEFSPPEGSVVNMICQIVGESDSLRRAVDAELTTDFRTFLFTTSLAHTGWKGSVAHRDLCVSGHLCGSRIVRRLDKILTPQFLAKCNKETHRALLLLLFGLILGVSYSTRLTTSPSFPHDLLGPEIRHSPTLWLAMKEHLAQMLAHHLIFLGSILGIKLDTASEKTIIDTAVNRWNKPERSIWAGLVGDALPAKPTATKTTIGVLESFNSVDNNDPKQQDQLPLRVLPPPPPPPPLPLATPMVALTCPDVAELHSMPTFSENPASYLSMENEEIQNSLTNWTGDHSERDKAKDNMTRTRRTSQKRSMWIVRPFDDGGNRDVVNVFARFNLQDGQSLGLFA</sequence>
<proteinExistence type="predicted"/>
<comment type="caution">
    <text evidence="2">The sequence shown here is derived from an EMBL/GenBank/DDBJ whole genome shotgun (WGS) entry which is preliminary data.</text>
</comment>
<feature type="region of interest" description="Disordered" evidence="1">
    <location>
        <begin position="297"/>
        <end position="323"/>
    </location>
</feature>
<name>A0A167PXJ4_9HYPO</name>
<gene>
    <name evidence="2" type="ORF">SPI_07499</name>
</gene>
<evidence type="ECO:0000256" key="1">
    <source>
        <dbReference type="SAM" id="MobiDB-lite"/>
    </source>
</evidence>
<dbReference type="AlphaFoldDB" id="A0A167PXJ4"/>
<feature type="region of interest" description="Disordered" evidence="1">
    <location>
        <begin position="369"/>
        <end position="389"/>
    </location>
</feature>
<evidence type="ECO:0000313" key="2">
    <source>
        <dbReference type="EMBL" id="OAA57118.1"/>
    </source>
</evidence>
<protein>
    <submittedName>
        <fullName evidence="2">Uncharacterized protein</fullName>
    </submittedName>
</protein>